<evidence type="ECO:0000313" key="2">
    <source>
        <dbReference type="Proteomes" id="UP000557193"/>
    </source>
</evidence>
<protein>
    <submittedName>
        <fullName evidence="1">Uncharacterized protein</fullName>
    </submittedName>
</protein>
<evidence type="ECO:0000313" key="1">
    <source>
        <dbReference type="EMBL" id="MBB6343072.1"/>
    </source>
</evidence>
<comment type="caution">
    <text evidence="1">The sequence shown here is derived from an EMBL/GenBank/DDBJ whole genome shotgun (WGS) entry which is preliminary data.</text>
</comment>
<dbReference type="EMBL" id="JACHLL010000006">
    <property type="protein sequence ID" value="MBB6343072.1"/>
    <property type="molecule type" value="Genomic_DNA"/>
</dbReference>
<gene>
    <name evidence="1" type="ORF">HNP49_003260</name>
</gene>
<organism evidence="1 2">
    <name type="scientific">Pseudomonas fluvialis</name>
    <dbReference type="NCBI Taxonomy" id="1793966"/>
    <lineage>
        <taxon>Bacteria</taxon>
        <taxon>Pseudomonadati</taxon>
        <taxon>Pseudomonadota</taxon>
        <taxon>Gammaproteobacteria</taxon>
        <taxon>Pseudomonadales</taxon>
        <taxon>Pseudomonadaceae</taxon>
        <taxon>Pseudomonas</taxon>
    </lineage>
</organism>
<proteinExistence type="predicted"/>
<name>A0A7X0BUQ6_9PSED</name>
<dbReference type="Proteomes" id="UP000557193">
    <property type="component" value="Unassembled WGS sequence"/>
</dbReference>
<sequence length="66" mass="7700">MFSEPKEGFQSVLRWSVYCAKNEMSVLEAPELKQHYDLLPGKATFISRPLLQQTREHYETVILPFA</sequence>
<keyword evidence="2" id="KW-1185">Reference proteome</keyword>
<dbReference type="AlphaFoldDB" id="A0A7X0BUQ6"/>
<accession>A0A7X0BUQ6</accession>
<dbReference type="RefSeq" id="WP_184685022.1">
    <property type="nucleotide sequence ID" value="NZ_JACHLL010000006.1"/>
</dbReference>
<reference evidence="1 2" key="1">
    <citation type="submission" date="2020-08" db="EMBL/GenBank/DDBJ databases">
        <title>Functional genomics of gut bacteria from endangered species of beetles.</title>
        <authorList>
            <person name="Carlos-Shanley C."/>
        </authorList>
    </citation>
    <scope>NUCLEOTIDE SEQUENCE [LARGE SCALE GENOMIC DNA]</scope>
    <source>
        <strain evidence="1 2">S00202</strain>
    </source>
</reference>